<protein>
    <submittedName>
        <fullName evidence="1">Uncharacterized protein</fullName>
    </submittedName>
</protein>
<dbReference type="EMBL" id="KB908637">
    <property type="protein sequence ID" value="EOA85819.1"/>
    <property type="molecule type" value="Genomic_DNA"/>
</dbReference>
<dbReference type="Proteomes" id="UP000016935">
    <property type="component" value="Unassembled WGS sequence"/>
</dbReference>
<dbReference type="RefSeq" id="XP_008026535.1">
    <property type="nucleotide sequence ID" value="XM_008028344.1"/>
</dbReference>
<accession>R0K8N2</accession>
<evidence type="ECO:0000313" key="1">
    <source>
        <dbReference type="EMBL" id="EOA85819.1"/>
    </source>
</evidence>
<dbReference type="AlphaFoldDB" id="R0K8N2"/>
<dbReference type="HOGENOM" id="CLU_1907986_0_0_1"/>
<reference evidence="1 2" key="1">
    <citation type="journal article" date="2012" name="PLoS Pathog.">
        <title>Diverse lifestyles and strategies of plant pathogenesis encoded in the genomes of eighteen Dothideomycetes fungi.</title>
        <authorList>
            <person name="Ohm R.A."/>
            <person name="Feau N."/>
            <person name="Henrissat B."/>
            <person name="Schoch C.L."/>
            <person name="Horwitz B.A."/>
            <person name="Barry K.W."/>
            <person name="Condon B.J."/>
            <person name="Copeland A.C."/>
            <person name="Dhillon B."/>
            <person name="Glaser F."/>
            <person name="Hesse C.N."/>
            <person name="Kosti I."/>
            <person name="LaButti K."/>
            <person name="Lindquist E.A."/>
            <person name="Lucas S."/>
            <person name="Salamov A.A."/>
            <person name="Bradshaw R.E."/>
            <person name="Ciuffetti L."/>
            <person name="Hamelin R.C."/>
            <person name="Kema G.H.J."/>
            <person name="Lawrence C."/>
            <person name="Scott J.A."/>
            <person name="Spatafora J.W."/>
            <person name="Turgeon B.G."/>
            <person name="de Wit P.J.G.M."/>
            <person name="Zhong S."/>
            <person name="Goodwin S.B."/>
            <person name="Grigoriev I.V."/>
        </authorList>
    </citation>
    <scope>NUCLEOTIDE SEQUENCE [LARGE SCALE GENOMIC DNA]</scope>
    <source>
        <strain evidence="2">28A</strain>
    </source>
</reference>
<organism evidence="1 2">
    <name type="scientific">Exserohilum turcicum (strain 28A)</name>
    <name type="common">Northern leaf blight fungus</name>
    <name type="synonym">Setosphaeria turcica</name>
    <dbReference type="NCBI Taxonomy" id="671987"/>
    <lineage>
        <taxon>Eukaryota</taxon>
        <taxon>Fungi</taxon>
        <taxon>Dikarya</taxon>
        <taxon>Ascomycota</taxon>
        <taxon>Pezizomycotina</taxon>
        <taxon>Dothideomycetes</taxon>
        <taxon>Pleosporomycetidae</taxon>
        <taxon>Pleosporales</taxon>
        <taxon>Pleosporineae</taxon>
        <taxon>Pleosporaceae</taxon>
        <taxon>Exserohilum</taxon>
    </lineage>
</organism>
<name>R0K8N2_EXST2</name>
<reference evidence="1 2" key="2">
    <citation type="journal article" date="2013" name="PLoS Genet.">
        <title>Comparative genome structure, secondary metabolite, and effector coding capacity across Cochliobolus pathogens.</title>
        <authorList>
            <person name="Condon B.J."/>
            <person name="Leng Y."/>
            <person name="Wu D."/>
            <person name="Bushley K.E."/>
            <person name="Ohm R.A."/>
            <person name="Otillar R."/>
            <person name="Martin J."/>
            <person name="Schackwitz W."/>
            <person name="Grimwood J."/>
            <person name="MohdZainudin N."/>
            <person name="Xue C."/>
            <person name="Wang R."/>
            <person name="Manning V.A."/>
            <person name="Dhillon B."/>
            <person name="Tu Z.J."/>
            <person name="Steffenson B.J."/>
            <person name="Salamov A."/>
            <person name="Sun H."/>
            <person name="Lowry S."/>
            <person name="LaButti K."/>
            <person name="Han J."/>
            <person name="Copeland A."/>
            <person name="Lindquist E."/>
            <person name="Barry K."/>
            <person name="Schmutz J."/>
            <person name="Baker S.E."/>
            <person name="Ciuffetti L.M."/>
            <person name="Grigoriev I.V."/>
            <person name="Zhong S."/>
            <person name="Turgeon B.G."/>
        </authorList>
    </citation>
    <scope>NUCLEOTIDE SEQUENCE [LARGE SCALE GENOMIC DNA]</scope>
    <source>
        <strain evidence="2">28A</strain>
    </source>
</reference>
<sequence length="133" mass="14934">MDQRLPFPDGEFQRIANDLRQVVEQFVSSTIAGTTNLNSCIEHLSNLDVCCSEHSASPKAVGQAAHILLERDTAEGIKNEIAIEDMVLIVSRDVKWDGISMPKPEYSKTTTIWNLESWQKTGQRGTIMSWLRS</sequence>
<evidence type="ECO:0000313" key="2">
    <source>
        <dbReference type="Proteomes" id="UP000016935"/>
    </source>
</evidence>
<keyword evidence="2" id="KW-1185">Reference proteome</keyword>
<gene>
    <name evidence="1" type="ORF">SETTUDRAFT_28996</name>
</gene>
<dbReference type="GeneID" id="19403302"/>
<proteinExistence type="predicted"/>
<dbReference type="STRING" id="671987.R0K8N2"/>